<keyword evidence="1" id="KW-0812">Transmembrane</keyword>
<dbReference type="EMBL" id="MRTJ01000001">
    <property type="protein sequence ID" value="OMF17264.1"/>
    <property type="molecule type" value="Genomic_DNA"/>
</dbReference>
<dbReference type="Proteomes" id="UP000187134">
    <property type="component" value="Unassembled WGS sequence"/>
</dbReference>
<evidence type="ECO:0000313" key="3">
    <source>
        <dbReference type="Proteomes" id="UP000187134"/>
    </source>
</evidence>
<protein>
    <submittedName>
        <fullName evidence="2">Uncharacterized protein</fullName>
    </submittedName>
</protein>
<evidence type="ECO:0000256" key="1">
    <source>
        <dbReference type="SAM" id="Phobius"/>
    </source>
</evidence>
<feature type="transmembrane region" description="Helical" evidence="1">
    <location>
        <begin position="49"/>
        <end position="66"/>
    </location>
</feature>
<name>A0A1R1C5A5_PAEAM</name>
<gene>
    <name evidence="2" type="ORF">BK131_04685</name>
</gene>
<comment type="caution">
    <text evidence="2">The sequence shown here is derived from an EMBL/GenBank/DDBJ whole genome shotgun (WGS) entry which is preliminary data.</text>
</comment>
<organism evidence="2 3">
    <name type="scientific">Paenibacillus amylolyticus</name>
    <dbReference type="NCBI Taxonomy" id="1451"/>
    <lineage>
        <taxon>Bacteria</taxon>
        <taxon>Bacillati</taxon>
        <taxon>Bacillota</taxon>
        <taxon>Bacilli</taxon>
        <taxon>Bacillales</taxon>
        <taxon>Paenibacillaceae</taxon>
        <taxon>Paenibacillus</taxon>
    </lineage>
</organism>
<feature type="transmembrane region" description="Helical" evidence="1">
    <location>
        <begin position="12"/>
        <end position="29"/>
    </location>
</feature>
<keyword evidence="1" id="KW-1133">Transmembrane helix</keyword>
<dbReference type="AlphaFoldDB" id="A0A1R1C5A5"/>
<reference evidence="2 3" key="1">
    <citation type="submission" date="2016-11" db="EMBL/GenBank/DDBJ databases">
        <title>Paenibacillus species isolates.</title>
        <authorList>
            <person name="Beno S.M."/>
        </authorList>
    </citation>
    <scope>NUCLEOTIDE SEQUENCE [LARGE SCALE GENOMIC DNA]</scope>
    <source>
        <strain evidence="2 3">FSL H8-0246</strain>
    </source>
</reference>
<keyword evidence="1" id="KW-0472">Membrane</keyword>
<accession>A0A1R1C5A5</accession>
<proteinExistence type="predicted"/>
<evidence type="ECO:0000313" key="2">
    <source>
        <dbReference type="EMBL" id="OMF17264.1"/>
    </source>
</evidence>
<sequence>MIIKKNEFLHYVSKIGTFMVLYGLLYIVQDLTIGLLPFMNDWFIGEVPMKFLIFSFVSVAVILKFVKIGSPYK</sequence>